<organism evidence="1 2">
    <name type="scientific">Kingdonia uniflora</name>
    <dbReference type="NCBI Taxonomy" id="39325"/>
    <lineage>
        <taxon>Eukaryota</taxon>
        <taxon>Viridiplantae</taxon>
        <taxon>Streptophyta</taxon>
        <taxon>Embryophyta</taxon>
        <taxon>Tracheophyta</taxon>
        <taxon>Spermatophyta</taxon>
        <taxon>Magnoliopsida</taxon>
        <taxon>Ranunculales</taxon>
        <taxon>Circaeasteraceae</taxon>
        <taxon>Kingdonia</taxon>
    </lineage>
</organism>
<gene>
    <name evidence="1" type="ORF">GIB67_001763</name>
</gene>
<dbReference type="AlphaFoldDB" id="A0A7J7LBU1"/>
<evidence type="ECO:0000313" key="2">
    <source>
        <dbReference type="Proteomes" id="UP000541444"/>
    </source>
</evidence>
<dbReference type="Proteomes" id="UP000541444">
    <property type="component" value="Unassembled WGS sequence"/>
</dbReference>
<dbReference type="EMBL" id="JACGCM010002404">
    <property type="protein sequence ID" value="KAF6140022.1"/>
    <property type="molecule type" value="Genomic_DNA"/>
</dbReference>
<reference evidence="1 2" key="1">
    <citation type="journal article" date="2020" name="IScience">
        <title>Genome Sequencing of the Endangered Kingdonia uniflora (Circaeasteraceae, Ranunculales) Reveals Potential Mechanisms of Evolutionary Specialization.</title>
        <authorList>
            <person name="Sun Y."/>
            <person name="Deng T."/>
            <person name="Zhang A."/>
            <person name="Moore M.J."/>
            <person name="Landis J.B."/>
            <person name="Lin N."/>
            <person name="Zhang H."/>
            <person name="Zhang X."/>
            <person name="Huang J."/>
            <person name="Zhang X."/>
            <person name="Sun H."/>
            <person name="Wang H."/>
        </authorList>
    </citation>
    <scope>NUCLEOTIDE SEQUENCE [LARGE SCALE GENOMIC DNA]</scope>
    <source>
        <strain evidence="1">TB1705</strain>
        <tissue evidence="1">Leaf</tissue>
    </source>
</reference>
<keyword evidence="2" id="KW-1185">Reference proteome</keyword>
<dbReference type="OrthoDB" id="1110401at2759"/>
<evidence type="ECO:0000313" key="1">
    <source>
        <dbReference type="EMBL" id="KAF6140022.1"/>
    </source>
</evidence>
<name>A0A7J7LBU1_9MAGN</name>
<accession>A0A7J7LBU1</accession>
<proteinExistence type="predicted"/>
<sequence>MAPSSDIKVPRLNRATIMTVAPSLLLPHMLKKLDLRCFLGKLLSNWLKPSEQKNLKGLYTRAWKLNTLDNEENHTWNVKVLHFKFLKDMKIEWSELLKAFPYLAYVEKIDYPKLNSFPKNGKYLVGVTIRLGREQFILTHWYYRDARAPNTSLCASKLGRTRRGMVYLGKESSTEGSAAIPPCTIPVEWGGSHDHEAYTSVLRDLGAEAREDFIVQGRVPENVAHETIISGRERGTFKSFWPYPSEWRFPDLLAKYESIEIRMEYLDVVNE</sequence>
<protein>
    <submittedName>
        <fullName evidence="1">Uncharacterized protein</fullName>
    </submittedName>
</protein>
<comment type="caution">
    <text evidence="1">The sequence shown here is derived from an EMBL/GenBank/DDBJ whole genome shotgun (WGS) entry which is preliminary data.</text>
</comment>